<gene>
    <name evidence="1" type="ORF">BDN72DRAFT_857691</name>
</gene>
<accession>A0ACD3AVK4</accession>
<dbReference type="Proteomes" id="UP000308600">
    <property type="component" value="Unassembled WGS sequence"/>
</dbReference>
<protein>
    <submittedName>
        <fullName evidence="1">Uncharacterized protein</fullName>
    </submittedName>
</protein>
<organism evidence="1 2">
    <name type="scientific">Pluteus cervinus</name>
    <dbReference type="NCBI Taxonomy" id="181527"/>
    <lineage>
        <taxon>Eukaryota</taxon>
        <taxon>Fungi</taxon>
        <taxon>Dikarya</taxon>
        <taxon>Basidiomycota</taxon>
        <taxon>Agaricomycotina</taxon>
        <taxon>Agaricomycetes</taxon>
        <taxon>Agaricomycetidae</taxon>
        <taxon>Agaricales</taxon>
        <taxon>Pluteineae</taxon>
        <taxon>Pluteaceae</taxon>
        <taxon>Pluteus</taxon>
    </lineage>
</organism>
<dbReference type="EMBL" id="ML208331">
    <property type="protein sequence ID" value="TFK69387.1"/>
    <property type="molecule type" value="Genomic_DNA"/>
</dbReference>
<proteinExistence type="predicted"/>
<name>A0ACD3AVK4_9AGAR</name>
<keyword evidence="2" id="KW-1185">Reference proteome</keyword>
<reference evidence="1 2" key="1">
    <citation type="journal article" date="2019" name="Nat. Ecol. Evol.">
        <title>Megaphylogeny resolves global patterns of mushroom evolution.</title>
        <authorList>
            <person name="Varga T."/>
            <person name="Krizsan K."/>
            <person name="Foldi C."/>
            <person name="Dima B."/>
            <person name="Sanchez-Garcia M."/>
            <person name="Sanchez-Ramirez S."/>
            <person name="Szollosi G.J."/>
            <person name="Szarkandi J.G."/>
            <person name="Papp V."/>
            <person name="Albert L."/>
            <person name="Andreopoulos W."/>
            <person name="Angelini C."/>
            <person name="Antonin V."/>
            <person name="Barry K.W."/>
            <person name="Bougher N.L."/>
            <person name="Buchanan P."/>
            <person name="Buyck B."/>
            <person name="Bense V."/>
            <person name="Catcheside P."/>
            <person name="Chovatia M."/>
            <person name="Cooper J."/>
            <person name="Damon W."/>
            <person name="Desjardin D."/>
            <person name="Finy P."/>
            <person name="Geml J."/>
            <person name="Haridas S."/>
            <person name="Hughes K."/>
            <person name="Justo A."/>
            <person name="Karasinski D."/>
            <person name="Kautmanova I."/>
            <person name="Kiss B."/>
            <person name="Kocsube S."/>
            <person name="Kotiranta H."/>
            <person name="LaButti K.M."/>
            <person name="Lechner B.E."/>
            <person name="Liimatainen K."/>
            <person name="Lipzen A."/>
            <person name="Lukacs Z."/>
            <person name="Mihaltcheva S."/>
            <person name="Morgado L.N."/>
            <person name="Niskanen T."/>
            <person name="Noordeloos M.E."/>
            <person name="Ohm R.A."/>
            <person name="Ortiz-Santana B."/>
            <person name="Ovrebo C."/>
            <person name="Racz N."/>
            <person name="Riley R."/>
            <person name="Savchenko A."/>
            <person name="Shiryaev A."/>
            <person name="Soop K."/>
            <person name="Spirin V."/>
            <person name="Szebenyi C."/>
            <person name="Tomsovsky M."/>
            <person name="Tulloss R.E."/>
            <person name="Uehling J."/>
            <person name="Grigoriev I.V."/>
            <person name="Vagvolgyi C."/>
            <person name="Papp T."/>
            <person name="Martin F.M."/>
            <person name="Miettinen O."/>
            <person name="Hibbett D.S."/>
            <person name="Nagy L.G."/>
        </authorList>
    </citation>
    <scope>NUCLEOTIDE SEQUENCE [LARGE SCALE GENOMIC DNA]</scope>
    <source>
        <strain evidence="1 2">NL-1719</strain>
    </source>
</reference>
<evidence type="ECO:0000313" key="1">
    <source>
        <dbReference type="EMBL" id="TFK69387.1"/>
    </source>
</evidence>
<evidence type="ECO:0000313" key="2">
    <source>
        <dbReference type="Proteomes" id="UP000308600"/>
    </source>
</evidence>
<sequence>MKGRAKIEGYPSLARLQRRFLKKVVQREPSSYSDIERGRFAGSSRLPPGSSRSAKVGTREKATRQRYATEDWVHNVSGMGHPTSAEFLDVSSQLIGARGIEEALSKVLFNSTCGRAKIRQEPQLSINVYKRWMQYNITIANRYQGPTSIGEFVTHITAATLMR</sequence>